<dbReference type="InterPro" id="IPR011042">
    <property type="entry name" value="6-blade_b-propeller_TolB-like"/>
</dbReference>
<dbReference type="InterPro" id="IPR005511">
    <property type="entry name" value="SMP-30"/>
</dbReference>
<dbReference type="AlphaFoldDB" id="A0A3D9V389"/>
<dbReference type="Pfam" id="PF08450">
    <property type="entry name" value="SGL"/>
    <property type="match status" value="1"/>
</dbReference>
<feature type="active site" description="Proton donor/acceptor" evidence="2">
    <location>
        <position position="196"/>
    </location>
</feature>
<dbReference type="PANTHER" id="PTHR10907">
    <property type="entry name" value="REGUCALCIN"/>
    <property type="match status" value="1"/>
</dbReference>
<keyword evidence="3" id="KW-0862">Zinc</keyword>
<evidence type="ECO:0000313" key="5">
    <source>
        <dbReference type="EMBL" id="REF35987.1"/>
    </source>
</evidence>
<feature type="binding site" evidence="3">
    <location>
        <position position="145"/>
    </location>
    <ligand>
        <name>a divalent metal cation</name>
        <dbReference type="ChEBI" id="CHEBI:60240"/>
    </ligand>
</feature>
<dbReference type="GO" id="GO:0005509">
    <property type="term" value="F:calcium ion binding"/>
    <property type="evidence" value="ECO:0007669"/>
    <property type="project" value="TreeGrafter"/>
</dbReference>
<reference evidence="5 6" key="1">
    <citation type="submission" date="2018-08" db="EMBL/GenBank/DDBJ databases">
        <title>Sequencing the genomes of 1000 actinobacteria strains.</title>
        <authorList>
            <person name="Klenk H.-P."/>
        </authorList>
    </citation>
    <scope>NUCLEOTIDE SEQUENCE [LARGE SCALE GENOMIC DNA]</scope>
    <source>
        <strain evidence="5 6">DSM 22891</strain>
    </source>
</reference>
<evidence type="ECO:0000256" key="1">
    <source>
        <dbReference type="ARBA" id="ARBA00008853"/>
    </source>
</evidence>
<accession>A0A3D9V389</accession>
<keyword evidence="3" id="KW-0479">Metal-binding</keyword>
<comment type="cofactor">
    <cofactor evidence="3">
        <name>Zn(2+)</name>
        <dbReference type="ChEBI" id="CHEBI:29105"/>
    </cofactor>
    <text evidence="3">Binds 1 divalent metal cation per subunit.</text>
</comment>
<protein>
    <submittedName>
        <fullName evidence="5">Sugar lactone lactonase YvrE</fullName>
    </submittedName>
</protein>
<feature type="binding site" evidence="3">
    <location>
        <position position="196"/>
    </location>
    <ligand>
        <name>a divalent metal cation</name>
        <dbReference type="ChEBI" id="CHEBI:60240"/>
    </ligand>
</feature>
<feature type="binding site" evidence="3">
    <location>
        <position position="16"/>
    </location>
    <ligand>
        <name>a divalent metal cation</name>
        <dbReference type="ChEBI" id="CHEBI:60240"/>
    </ligand>
</feature>
<evidence type="ECO:0000313" key="6">
    <source>
        <dbReference type="Proteomes" id="UP000256485"/>
    </source>
</evidence>
<dbReference type="OrthoDB" id="2633250at2"/>
<dbReference type="EMBL" id="QTUC01000001">
    <property type="protein sequence ID" value="REF35987.1"/>
    <property type="molecule type" value="Genomic_DNA"/>
</dbReference>
<feature type="domain" description="SMP-30/Gluconolactonase/LRE-like region" evidence="4">
    <location>
        <begin position="15"/>
        <end position="254"/>
    </location>
</feature>
<dbReference type="Proteomes" id="UP000256485">
    <property type="component" value="Unassembled WGS sequence"/>
</dbReference>
<evidence type="ECO:0000256" key="3">
    <source>
        <dbReference type="PIRSR" id="PIRSR605511-2"/>
    </source>
</evidence>
<organism evidence="5 6">
    <name type="scientific">Thermasporomyces composti</name>
    <dbReference type="NCBI Taxonomy" id="696763"/>
    <lineage>
        <taxon>Bacteria</taxon>
        <taxon>Bacillati</taxon>
        <taxon>Actinomycetota</taxon>
        <taxon>Actinomycetes</taxon>
        <taxon>Propionibacteriales</taxon>
        <taxon>Nocardioidaceae</taxon>
        <taxon>Thermasporomyces</taxon>
    </lineage>
</organism>
<proteinExistence type="inferred from homology"/>
<feature type="binding site" evidence="3">
    <location>
        <position position="99"/>
    </location>
    <ligand>
        <name>substrate</name>
    </ligand>
</feature>
<name>A0A3D9V389_THECX</name>
<dbReference type="SUPFAM" id="SSF63829">
    <property type="entry name" value="Calcium-dependent phosphotriesterase"/>
    <property type="match status" value="1"/>
</dbReference>
<keyword evidence="6" id="KW-1185">Reference proteome</keyword>
<dbReference type="PANTHER" id="PTHR10907:SF47">
    <property type="entry name" value="REGUCALCIN"/>
    <property type="match status" value="1"/>
</dbReference>
<comment type="caution">
    <text evidence="5">The sequence shown here is derived from an EMBL/GenBank/DDBJ whole genome shotgun (WGS) entry which is preliminary data.</text>
</comment>
<dbReference type="RefSeq" id="WP_115851891.1">
    <property type="nucleotide sequence ID" value="NZ_QTUC01000001.1"/>
</dbReference>
<dbReference type="PRINTS" id="PR01790">
    <property type="entry name" value="SMP30FAMILY"/>
</dbReference>
<dbReference type="GO" id="GO:0004341">
    <property type="term" value="F:gluconolactonase activity"/>
    <property type="evidence" value="ECO:0007669"/>
    <property type="project" value="TreeGrafter"/>
</dbReference>
<gene>
    <name evidence="5" type="ORF">DFJ64_1381</name>
</gene>
<feature type="binding site" evidence="3">
    <location>
        <position position="117"/>
    </location>
    <ligand>
        <name>substrate</name>
    </ligand>
</feature>
<evidence type="ECO:0000259" key="4">
    <source>
        <dbReference type="Pfam" id="PF08450"/>
    </source>
</evidence>
<sequence>MTEVEQATDPHAHHGEGPVWYSGWGGLRFVDMLAGDILAVDLATGGVERTHVGEVAAAFRPRSSGGMVVAIERGFAFVDEDGNVERLGDLWSDPGIRMNEGACDPDGRFYCGSMAYDATPGAGTVYRLDVDGKVSIVLEGVTISNGLAWSPDLSKAYYIDTPTQAIDVFDYDPTSGLVVSSRRTLVRIPPEHGGPDGMTVDADGYLWVAMWGGSAVRRYRPDGQLDGVIELPVTQVTACTFGGPDLTELYITTSREGVPDGEQPDAGSVFVARPGVRGLPVQPYAG</sequence>
<evidence type="ECO:0000256" key="2">
    <source>
        <dbReference type="PIRSR" id="PIRSR605511-1"/>
    </source>
</evidence>
<comment type="similarity">
    <text evidence="1">Belongs to the SMP-30/CGR1 family.</text>
</comment>
<dbReference type="InterPro" id="IPR013658">
    <property type="entry name" value="SGL"/>
</dbReference>
<dbReference type="Gene3D" id="2.120.10.30">
    <property type="entry name" value="TolB, C-terminal domain"/>
    <property type="match status" value="1"/>
</dbReference>
<feature type="binding site" evidence="3">
    <location>
        <position position="97"/>
    </location>
    <ligand>
        <name>substrate</name>
    </ligand>
</feature>
<dbReference type="GO" id="GO:0019853">
    <property type="term" value="P:L-ascorbic acid biosynthetic process"/>
    <property type="evidence" value="ECO:0007669"/>
    <property type="project" value="TreeGrafter"/>
</dbReference>